<feature type="non-terminal residue" evidence="7">
    <location>
        <position position="178"/>
    </location>
</feature>
<name>A0A836EG49_9HYME</name>
<feature type="non-terminal residue" evidence="7">
    <location>
        <position position="1"/>
    </location>
</feature>
<keyword evidence="8" id="KW-1185">Reference proteome</keyword>
<protein>
    <submittedName>
        <fullName evidence="7">ZNHI1 protein</fullName>
    </submittedName>
</protein>
<dbReference type="Pfam" id="PF04438">
    <property type="entry name" value="zf-HIT"/>
    <property type="match status" value="1"/>
</dbReference>
<evidence type="ECO:0000256" key="5">
    <source>
        <dbReference type="SAM" id="MobiDB-lite"/>
    </source>
</evidence>
<gene>
    <name evidence="7" type="primary">Znhit1</name>
    <name evidence="7" type="ORF">G6Z75_0009160</name>
</gene>
<dbReference type="Proteomes" id="UP000667349">
    <property type="component" value="Unassembled WGS sequence"/>
</dbReference>
<evidence type="ECO:0000256" key="4">
    <source>
        <dbReference type="PROSITE-ProRule" id="PRU00453"/>
    </source>
</evidence>
<evidence type="ECO:0000313" key="7">
    <source>
        <dbReference type="EMBL" id="KAG5311970.1"/>
    </source>
</evidence>
<evidence type="ECO:0000256" key="2">
    <source>
        <dbReference type="ARBA" id="ARBA00022771"/>
    </source>
</evidence>
<dbReference type="PROSITE" id="PS51083">
    <property type="entry name" value="ZF_HIT"/>
    <property type="match status" value="1"/>
</dbReference>
<dbReference type="GO" id="GO:0008270">
    <property type="term" value="F:zinc ion binding"/>
    <property type="evidence" value="ECO:0007669"/>
    <property type="project" value="UniProtKB-UniRule"/>
</dbReference>
<proteinExistence type="predicted"/>
<evidence type="ECO:0000313" key="8">
    <source>
        <dbReference type="Proteomes" id="UP000667349"/>
    </source>
</evidence>
<evidence type="ECO:0000259" key="6">
    <source>
        <dbReference type="PROSITE" id="PS51083"/>
    </source>
</evidence>
<dbReference type="GO" id="GO:0006338">
    <property type="term" value="P:chromatin remodeling"/>
    <property type="evidence" value="ECO:0007669"/>
    <property type="project" value="InterPro"/>
</dbReference>
<dbReference type="InterPro" id="IPR007529">
    <property type="entry name" value="Znf_HIT"/>
</dbReference>
<dbReference type="CDD" id="cd21437">
    <property type="entry name" value="zf-HIT_ZNHIT1_like"/>
    <property type="match status" value="1"/>
</dbReference>
<feature type="domain" description="HIT-type" evidence="6">
    <location>
        <begin position="141"/>
        <end position="173"/>
    </location>
</feature>
<dbReference type="InterPro" id="IPR039723">
    <property type="entry name" value="Vps71/ZNHIT1"/>
</dbReference>
<evidence type="ECO:0000256" key="1">
    <source>
        <dbReference type="ARBA" id="ARBA00022723"/>
    </source>
</evidence>
<organism evidence="7 8">
    <name type="scientific">Acromyrmex insinuator</name>
    <dbReference type="NCBI Taxonomy" id="230686"/>
    <lineage>
        <taxon>Eukaryota</taxon>
        <taxon>Metazoa</taxon>
        <taxon>Ecdysozoa</taxon>
        <taxon>Arthropoda</taxon>
        <taxon>Hexapoda</taxon>
        <taxon>Insecta</taxon>
        <taxon>Pterygota</taxon>
        <taxon>Neoptera</taxon>
        <taxon>Endopterygota</taxon>
        <taxon>Hymenoptera</taxon>
        <taxon>Apocrita</taxon>
        <taxon>Aculeata</taxon>
        <taxon>Formicoidea</taxon>
        <taxon>Formicidae</taxon>
        <taxon>Myrmicinae</taxon>
        <taxon>Acromyrmex</taxon>
    </lineage>
</organism>
<dbReference type="PANTHER" id="PTHR13093">
    <property type="entry name" value="ZINC FINGER HIT DOMAIN CONTAINING PROTEIN 1"/>
    <property type="match status" value="1"/>
</dbReference>
<keyword evidence="1" id="KW-0479">Metal-binding</keyword>
<keyword evidence="3" id="KW-0862">Zinc</keyword>
<keyword evidence="2 4" id="KW-0863">Zinc-finger</keyword>
<dbReference type="AlphaFoldDB" id="A0A836EG49"/>
<sequence length="178" mass="20826">MSRESGRIKDASQKRILDEATRKRRQKKALEALEQDNFHDDPHADLGIYHKNAYFFSKHYVLENIFFLIIVMSKKIPKFQETLDNRSNSRKKKTRSAEYYKQRFRKTFAQLVEEDLNVNPNPPNYASAQAPPSRLPERHFCAVCGFPSNYICIPCGARYCCVKCLGTHLDTRCMKWTV</sequence>
<reference evidence="7" key="1">
    <citation type="submission" date="2020-02" db="EMBL/GenBank/DDBJ databases">
        <title>Relaxed selection underlies rapid genomic changes in the transitions from sociality to social parasitism in ants.</title>
        <authorList>
            <person name="Bi X."/>
        </authorList>
    </citation>
    <scope>NUCLEOTIDE SEQUENCE</scope>
    <source>
        <strain evidence="7">BGI-DK2013a</strain>
        <tissue evidence="7">Whole body</tissue>
    </source>
</reference>
<dbReference type="GO" id="GO:0005634">
    <property type="term" value="C:nucleus"/>
    <property type="evidence" value="ECO:0007669"/>
    <property type="project" value="UniProtKB-ARBA"/>
</dbReference>
<dbReference type="EMBL" id="JAANHZ010000342">
    <property type="protein sequence ID" value="KAG5311970.1"/>
    <property type="molecule type" value="Genomic_DNA"/>
</dbReference>
<accession>A0A836EG49</accession>
<comment type="caution">
    <text evidence="7">The sequence shown here is derived from an EMBL/GenBank/DDBJ whole genome shotgun (WGS) entry which is preliminary data.</text>
</comment>
<feature type="region of interest" description="Disordered" evidence="5">
    <location>
        <begin position="1"/>
        <end position="21"/>
    </location>
</feature>
<evidence type="ECO:0000256" key="3">
    <source>
        <dbReference type="ARBA" id="ARBA00022833"/>
    </source>
</evidence>